<dbReference type="AlphaFoldDB" id="A0A1E3WNX6"/>
<sequence>MPKIRSRLSILASCFLTSRFALFSILYSLFSILYSLFSIPTKTKKRKPNQRFAPLFSVIDALTMHQH</sequence>
<keyword evidence="1" id="KW-0472">Membrane</keyword>
<gene>
    <name evidence="2" type="ORF">VSF3289_00952</name>
</gene>
<keyword evidence="1" id="KW-1133">Transmembrane helix</keyword>
<feature type="transmembrane region" description="Helical" evidence="1">
    <location>
        <begin position="20"/>
        <end position="37"/>
    </location>
</feature>
<dbReference type="EMBL" id="MDCJ01000002">
    <property type="protein sequence ID" value="ODS10692.1"/>
    <property type="molecule type" value="Genomic_DNA"/>
</dbReference>
<keyword evidence="1" id="KW-0812">Transmembrane</keyword>
<organism evidence="2 3">
    <name type="scientific">Vibrio scophthalmi</name>
    <dbReference type="NCBI Taxonomy" id="45658"/>
    <lineage>
        <taxon>Bacteria</taxon>
        <taxon>Pseudomonadati</taxon>
        <taxon>Pseudomonadota</taxon>
        <taxon>Gammaproteobacteria</taxon>
        <taxon>Vibrionales</taxon>
        <taxon>Vibrionaceae</taxon>
        <taxon>Vibrio</taxon>
    </lineage>
</organism>
<proteinExistence type="predicted"/>
<protein>
    <submittedName>
        <fullName evidence="2">Uncharacterized protein</fullName>
    </submittedName>
</protein>
<comment type="caution">
    <text evidence="2">The sequence shown here is derived from an EMBL/GenBank/DDBJ whole genome shotgun (WGS) entry which is preliminary data.</text>
</comment>
<evidence type="ECO:0000313" key="3">
    <source>
        <dbReference type="Proteomes" id="UP000095131"/>
    </source>
</evidence>
<name>A0A1E3WNX6_9VIBR</name>
<reference evidence="2 3" key="1">
    <citation type="submission" date="2016-08" db="EMBL/GenBank/DDBJ databases">
        <title>Genome sequencing of Vibrio scophthalmi strain FP3289, an isolated from Paralichthys olivaceus.</title>
        <authorList>
            <person name="Han H.-J."/>
        </authorList>
    </citation>
    <scope>NUCLEOTIDE SEQUENCE [LARGE SCALE GENOMIC DNA]</scope>
    <source>
        <strain evidence="2 3">FP3289</strain>
    </source>
</reference>
<dbReference type="PATRIC" id="fig|45658.8.peg.940"/>
<accession>A0A1E3WNX6</accession>
<evidence type="ECO:0000313" key="2">
    <source>
        <dbReference type="EMBL" id="ODS10692.1"/>
    </source>
</evidence>
<evidence type="ECO:0000256" key="1">
    <source>
        <dbReference type="SAM" id="Phobius"/>
    </source>
</evidence>
<dbReference type="Proteomes" id="UP000095131">
    <property type="component" value="Unassembled WGS sequence"/>
</dbReference>